<reference evidence="1 2" key="1">
    <citation type="journal article" date="2019" name="Mol. Biol. Evol.">
        <title>Blast fungal genomes show frequent chromosomal changes, gene gains and losses, and effector gene turnover.</title>
        <authorList>
            <person name="Gomez Luciano L.B."/>
            <person name="Jason Tsai I."/>
            <person name="Chuma I."/>
            <person name="Tosa Y."/>
            <person name="Chen Y.H."/>
            <person name="Li J.Y."/>
            <person name="Li M.Y."/>
            <person name="Jade Lu M.Y."/>
            <person name="Nakayashiki H."/>
            <person name="Li W.H."/>
        </authorList>
    </citation>
    <scope>NUCLEOTIDE SEQUENCE [LARGE SCALE GENOMIC DNA]</scope>
    <source>
        <strain evidence="1">MZ5-1-6</strain>
    </source>
</reference>
<dbReference type="GO" id="GO:0031505">
    <property type="term" value="P:fungal-type cell wall organization"/>
    <property type="evidence" value="ECO:0007669"/>
    <property type="project" value="InterPro"/>
</dbReference>
<evidence type="ECO:0000313" key="1">
    <source>
        <dbReference type="EMBL" id="QBZ56307.1"/>
    </source>
</evidence>
<dbReference type="GO" id="GO:0005199">
    <property type="term" value="F:structural constituent of cell wall"/>
    <property type="evidence" value="ECO:0007669"/>
    <property type="project" value="InterPro"/>
</dbReference>
<dbReference type="OMA" id="INDECYT"/>
<protein>
    <submittedName>
        <fullName evidence="1">Uncharacterized protein</fullName>
    </submittedName>
</protein>
<dbReference type="InterPro" id="IPR038843">
    <property type="entry name" value="Sed1/Spi1"/>
</dbReference>
<dbReference type="EMBL" id="CP034205">
    <property type="protein sequence ID" value="QBZ56307.1"/>
    <property type="molecule type" value="Genomic_DNA"/>
</dbReference>
<dbReference type="PANTHER" id="PTHR35523">
    <property type="entry name" value="CELL WALL PROTEIN SED1"/>
    <property type="match status" value="1"/>
</dbReference>
<proteinExistence type="predicted"/>
<sequence>MHFIVTLALFAAAAVAQTGTAGGARNVTTVTQVVDEIVTYCPEPTVITINDECYTVTEPTTLTITNCPCTITTTIPAGPTHPFVPIPDATGGYVHPPTPEYTHTAAAGPNADAGRSLLGLAVAAVGLGALAL</sequence>
<dbReference type="AlphaFoldDB" id="A0A4P7N1N9"/>
<dbReference type="PANTHER" id="PTHR35523:SF1">
    <property type="entry name" value="CELL WALL PROTEIN SED1"/>
    <property type="match status" value="1"/>
</dbReference>
<dbReference type="Proteomes" id="UP000294847">
    <property type="component" value="Chromosome 2"/>
</dbReference>
<accession>A0A4P7N1N9</accession>
<name>A0A4P7N1N9_PYROR</name>
<evidence type="ECO:0000313" key="2">
    <source>
        <dbReference type="Proteomes" id="UP000294847"/>
    </source>
</evidence>
<dbReference type="GO" id="GO:0009277">
    <property type="term" value="C:fungal-type cell wall"/>
    <property type="evidence" value="ECO:0007669"/>
    <property type="project" value="TreeGrafter"/>
</dbReference>
<organism evidence="1 2">
    <name type="scientific">Pyricularia oryzae</name>
    <name type="common">Rice blast fungus</name>
    <name type="synonym">Magnaporthe oryzae</name>
    <dbReference type="NCBI Taxonomy" id="318829"/>
    <lineage>
        <taxon>Eukaryota</taxon>
        <taxon>Fungi</taxon>
        <taxon>Dikarya</taxon>
        <taxon>Ascomycota</taxon>
        <taxon>Pezizomycotina</taxon>
        <taxon>Sordariomycetes</taxon>
        <taxon>Sordariomycetidae</taxon>
        <taxon>Magnaporthales</taxon>
        <taxon>Pyriculariaceae</taxon>
        <taxon>Pyricularia</taxon>
    </lineage>
</organism>
<gene>
    <name evidence="1" type="ORF">PoMZ_01213</name>
</gene>